<dbReference type="AlphaFoldDB" id="A0A4R5DIZ1"/>
<dbReference type="Proteomes" id="UP000294850">
    <property type="component" value="Unassembled WGS sequence"/>
</dbReference>
<dbReference type="Gene3D" id="2.40.128.140">
    <property type="entry name" value="Outer membrane protein"/>
    <property type="match status" value="1"/>
</dbReference>
<proteinExistence type="predicted"/>
<dbReference type="Pfam" id="PF09982">
    <property type="entry name" value="LpxR"/>
    <property type="match status" value="1"/>
</dbReference>
<accession>A0A4R5DIZ1</accession>
<dbReference type="RefSeq" id="WP_131961458.1">
    <property type="nucleotide sequence ID" value="NZ_SMFL01000014.1"/>
</dbReference>
<protein>
    <submittedName>
        <fullName evidence="2">Lipid A deacylase LpxR family protein</fullName>
    </submittedName>
</protein>
<keyword evidence="1" id="KW-0732">Signal</keyword>
<name>A0A4R5DIZ1_9BACT</name>
<dbReference type="InterPro" id="IPR037107">
    <property type="entry name" value="Put_OMP_sf"/>
</dbReference>
<comment type="caution">
    <text evidence="2">The sequence shown here is derived from an EMBL/GenBank/DDBJ whole genome shotgun (WGS) entry which is preliminary data.</text>
</comment>
<evidence type="ECO:0000313" key="2">
    <source>
        <dbReference type="EMBL" id="TDE10755.1"/>
    </source>
</evidence>
<sequence>MKNIILILPLLSVYSQCAFCQSAQPNTTKVLFRLYDDNDFLNINLRGTDKAYTNGLKLDIFYVKNTSKLPFQNRFLNTKNKQFHHVHGWSLSQMMFTPNDLSKTEYQANDYSYAGALTVSHSITTYNLNGKSSFETEMTLGIRGSPAMSETVQKFVHRMIRDEIPQGWHHQLQIRPLLNANFIFEKQIANHNGVIDILGGTELSAGTMLNALSVYPVLRCGLMNPYFNGVISQFSTVESSTGRRKLQFYFFIKPKISFIFSNALLQGRITDSGEGKNVTKTKHDINNFMADVNYGLTFVFQQFAISYTQKPTTAYLKGLQGHNVGNISLYYSW</sequence>
<dbReference type="InterPro" id="IPR018707">
    <property type="entry name" value="LpxR"/>
</dbReference>
<dbReference type="OrthoDB" id="622552at2"/>
<feature type="chain" id="PRO_5020679040" evidence="1">
    <location>
        <begin position="21"/>
        <end position="333"/>
    </location>
</feature>
<keyword evidence="3" id="KW-1185">Reference proteome</keyword>
<gene>
    <name evidence="2" type="ORF">E0F88_27155</name>
</gene>
<reference evidence="2 3" key="1">
    <citation type="submission" date="2019-03" db="EMBL/GenBank/DDBJ databases">
        <title>Dyadobacter AR-3-6 sp. nov., isolated from arctic soil.</title>
        <authorList>
            <person name="Chaudhary D.K."/>
        </authorList>
    </citation>
    <scope>NUCLEOTIDE SEQUENCE [LARGE SCALE GENOMIC DNA]</scope>
    <source>
        <strain evidence="2 3">AR-3-6</strain>
    </source>
</reference>
<evidence type="ECO:0000313" key="3">
    <source>
        <dbReference type="Proteomes" id="UP000294850"/>
    </source>
</evidence>
<dbReference type="EMBL" id="SMFL01000014">
    <property type="protein sequence ID" value="TDE10755.1"/>
    <property type="molecule type" value="Genomic_DNA"/>
</dbReference>
<feature type="signal peptide" evidence="1">
    <location>
        <begin position="1"/>
        <end position="20"/>
    </location>
</feature>
<organism evidence="2 3">
    <name type="scientific">Dyadobacter psychrotolerans</name>
    <dbReference type="NCBI Taxonomy" id="2541721"/>
    <lineage>
        <taxon>Bacteria</taxon>
        <taxon>Pseudomonadati</taxon>
        <taxon>Bacteroidota</taxon>
        <taxon>Cytophagia</taxon>
        <taxon>Cytophagales</taxon>
        <taxon>Spirosomataceae</taxon>
        <taxon>Dyadobacter</taxon>
    </lineage>
</organism>
<evidence type="ECO:0000256" key="1">
    <source>
        <dbReference type="SAM" id="SignalP"/>
    </source>
</evidence>